<sequence>MVVLILTVLALACLMAPSWLLRRGLHPLAAWLLAAGMWPTSVLILELLPRAPGSGDSMLSVALITSSLLGLALAGLGTLIARWLRRRATQRP</sequence>
<feature type="transmembrane region" description="Helical" evidence="1">
    <location>
        <begin position="60"/>
        <end position="84"/>
    </location>
</feature>
<keyword evidence="1" id="KW-0472">Membrane</keyword>
<proteinExistence type="predicted"/>
<evidence type="ECO:0000313" key="3">
    <source>
        <dbReference type="Proteomes" id="UP000235916"/>
    </source>
</evidence>
<keyword evidence="1" id="KW-0812">Transmembrane</keyword>
<accession>A0A2N8L3E6</accession>
<dbReference type="Proteomes" id="UP000235916">
    <property type="component" value="Unassembled WGS sequence"/>
</dbReference>
<feature type="transmembrane region" description="Helical" evidence="1">
    <location>
        <begin position="28"/>
        <end position="48"/>
    </location>
</feature>
<dbReference type="EMBL" id="POSP01000001">
    <property type="protein sequence ID" value="PND40225.1"/>
    <property type="molecule type" value="Genomic_DNA"/>
</dbReference>
<dbReference type="AlphaFoldDB" id="A0A2N8L3E6"/>
<evidence type="ECO:0000313" key="2">
    <source>
        <dbReference type="EMBL" id="PND40225.1"/>
    </source>
</evidence>
<keyword evidence="1" id="KW-1133">Transmembrane helix</keyword>
<gene>
    <name evidence="2" type="ORF">C1O66_02245</name>
</gene>
<evidence type="ECO:0000256" key="1">
    <source>
        <dbReference type="SAM" id="Phobius"/>
    </source>
</evidence>
<dbReference type="RefSeq" id="WP_102766359.1">
    <property type="nucleotide sequence ID" value="NZ_POSP01000001.1"/>
</dbReference>
<reference evidence="2 3" key="1">
    <citation type="submission" date="2018-01" db="EMBL/GenBank/DDBJ databases">
        <title>Draft genome sequence of Paucibacter aquatile CR182 isolated from freshwater of the Nakdong River.</title>
        <authorList>
            <person name="Choi A."/>
            <person name="Chung E.J."/>
        </authorList>
    </citation>
    <scope>NUCLEOTIDE SEQUENCE [LARGE SCALE GENOMIC DNA]</scope>
    <source>
        <strain evidence="2 3">CR182</strain>
    </source>
</reference>
<organism evidence="2 3">
    <name type="scientific">Kinneretia aquatilis</name>
    <dbReference type="NCBI Taxonomy" id="2070761"/>
    <lineage>
        <taxon>Bacteria</taxon>
        <taxon>Pseudomonadati</taxon>
        <taxon>Pseudomonadota</taxon>
        <taxon>Betaproteobacteria</taxon>
        <taxon>Burkholderiales</taxon>
        <taxon>Sphaerotilaceae</taxon>
        <taxon>Roseateles</taxon>
    </lineage>
</organism>
<name>A0A2N8L3E6_9BURK</name>
<protein>
    <submittedName>
        <fullName evidence="2">Uncharacterized protein</fullName>
    </submittedName>
</protein>
<keyword evidence="3" id="KW-1185">Reference proteome</keyword>
<comment type="caution">
    <text evidence="2">The sequence shown here is derived from an EMBL/GenBank/DDBJ whole genome shotgun (WGS) entry which is preliminary data.</text>
</comment>